<feature type="transmembrane region" description="Helical" evidence="6">
    <location>
        <begin position="196"/>
        <end position="222"/>
    </location>
</feature>
<evidence type="ECO:0000256" key="5">
    <source>
        <dbReference type="ARBA" id="ARBA00023136"/>
    </source>
</evidence>
<keyword evidence="3 6" id="KW-0812">Transmembrane</keyword>
<feature type="transmembrane region" description="Helical" evidence="6">
    <location>
        <begin position="154"/>
        <end position="175"/>
    </location>
</feature>
<evidence type="ECO:0000256" key="4">
    <source>
        <dbReference type="ARBA" id="ARBA00022989"/>
    </source>
</evidence>
<keyword evidence="8" id="KW-1185">Reference proteome</keyword>
<evidence type="ECO:0000313" key="8">
    <source>
        <dbReference type="Proteomes" id="UP001470230"/>
    </source>
</evidence>
<reference evidence="7 8" key="1">
    <citation type="submission" date="2024-04" db="EMBL/GenBank/DDBJ databases">
        <title>Tritrichomonas musculus Genome.</title>
        <authorList>
            <person name="Alves-Ferreira E."/>
            <person name="Grigg M."/>
            <person name="Lorenzi H."/>
            <person name="Galac M."/>
        </authorList>
    </citation>
    <scope>NUCLEOTIDE SEQUENCE [LARGE SCALE GENOMIC DNA]</scope>
    <source>
        <strain evidence="7 8">EAF2021</strain>
    </source>
</reference>
<comment type="function">
    <text evidence="6">Choline transporter.</text>
</comment>
<keyword evidence="4 6" id="KW-1133">Transmembrane helix</keyword>
<proteinExistence type="inferred from homology"/>
<comment type="subcellular location">
    <subcellularLocation>
        <location evidence="6">Cell membrane</location>
        <topology evidence="6">Multi-pass membrane protein</topology>
    </subcellularLocation>
    <subcellularLocation>
        <location evidence="1">Membrane</location>
        <topology evidence="1">Multi-pass membrane protein</topology>
    </subcellularLocation>
</comment>
<feature type="transmembrane region" description="Helical" evidence="6">
    <location>
        <begin position="234"/>
        <end position="253"/>
    </location>
</feature>
<evidence type="ECO:0000256" key="3">
    <source>
        <dbReference type="ARBA" id="ARBA00022692"/>
    </source>
</evidence>
<feature type="transmembrane region" description="Helical" evidence="6">
    <location>
        <begin position="333"/>
        <end position="352"/>
    </location>
</feature>
<evidence type="ECO:0000256" key="2">
    <source>
        <dbReference type="ARBA" id="ARBA00007168"/>
    </source>
</evidence>
<feature type="transmembrane region" description="Helical" evidence="6">
    <location>
        <begin position="85"/>
        <end position="107"/>
    </location>
</feature>
<dbReference type="InterPro" id="IPR007603">
    <property type="entry name" value="Choline_transptr-like"/>
</dbReference>
<accession>A0ABR2JR89</accession>
<evidence type="ECO:0000256" key="1">
    <source>
        <dbReference type="ARBA" id="ARBA00004141"/>
    </source>
</evidence>
<dbReference type="EMBL" id="JAPFFF010000010">
    <property type="protein sequence ID" value="KAK8881214.1"/>
    <property type="molecule type" value="Genomic_DNA"/>
</dbReference>
<dbReference type="Proteomes" id="UP001470230">
    <property type="component" value="Unassembled WGS sequence"/>
</dbReference>
<evidence type="ECO:0000256" key="6">
    <source>
        <dbReference type="RuleBase" id="RU368066"/>
    </source>
</evidence>
<protein>
    <recommendedName>
        <fullName evidence="6">Choline transporter-like protein</fullName>
    </recommendedName>
</protein>
<comment type="similarity">
    <text evidence="2 6">Belongs to the CTL (choline transporter-like) family.</text>
</comment>
<sequence length="424" mass="49428">MKKSPAPIRKDRNSYNASDFHYSIWAILFYINLFVAIYIFYYVIDRTIEFKSFIEMIFSLNDNSRVYIPRYVDTKYDNFYQILKLIQKCFNITLIGIILVNIFHFIYSIIFPSIYVNVNLFANLLLFLFPALFLAFKKDITGSSDKEQNFEMNFYFLASSMLGMIGISLFIYRHLQIRKSSSMMKTSSTFLLKHPSLFLVEIIQDLFLLIINTLYIVGMTVFQYNQSALNVSPIVYSYFGFSYYWILMTIYYVNYMTTASVVGNEFFFGNQSSKSNCTVLNAFNKVISKQFGCACYAALFVPISQIFVSIKNYLKPVQKDIDNRKEKSLIKNVLKTIFIPWYYLLVIVDKLVKNCNIQLPTFCQIWGSSYSDACSRWKNLNCSSKYSKIQNSSMISSALLTNYFLSNILGITFSFVLCFCSVLY</sequence>
<name>A0ABR2JR89_9EUKA</name>
<dbReference type="PANTHER" id="PTHR12385">
    <property type="entry name" value="CHOLINE TRANSPORTER-LIKE (SLC FAMILY 44)"/>
    <property type="match status" value="1"/>
</dbReference>
<keyword evidence="5 6" id="KW-0472">Membrane</keyword>
<dbReference type="Pfam" id="PF04515">
    <property type="entry name" value="Choline_transpo"/>
    <property type="match status" value="1"/>
</dbReference>
<comment type="caution">
    <text evidence="7">The sequence shown here is derived from an EMBL/GenBank/DDBJ whole genome shotgun (WGS) entry which is preliminary data.</text>
</comment>
<feature type="transmembrane region" description="Helical" evidence="6">
    <location>
        <begin position="403"/>
        <end position="423"/>
    </location>
</feature>
<gene>
    <name evidence="7" type="ORF">M9Y10_003947</name>
</gene>
<feature type="transmembrane region" description="Helical" evidence="6">
    <location>
        <begin position="114"/>
        <end position="134"/>
    </location>
</feature>
<dbReference type="PANTHER" id="PTHR12385:SF4">
    <property type="entry name" value="PROTEIN PNS1"/>
    <property type="match status" value="1"/>
</dbReference>
<evidence type="ECO:0000313" key="7">
    <source>
        <dbReference type="EMBL" id="KAK8881214.1"/>
    </source>
</evidence>
<feature type="transmembrane region" description="Helical" evidence="6">
    <location>
        <begin position="20"/>
        <end position="44"/>
    </location>
</feature>
<organism evidence="7 8">
    <name type="scientific">Tritrichomonas musculus</name>
    <dbReference type="NCBI Taxonomy" id="1915356"/>
    <lineage>
        <taxon>Eukaryota</taxon>
        <taxon>Metamonada</taxon>
        <taxon>Parabasalia</taxon>
        <taxon>Tritrichomonadida</taxon>
        <taxon>Tritrichomonadidae</taxon>
        <taxon>Tritrichomonas</taxon>
    </lineage>
</organism>